<keyword evidence="2" id="KW-1185">Reference proteome</keyword>
<evidence type="ECO:0000313" key="2">
    <source>
        <dbReference type="Proteomes" id="UP000580344"/>
    </source>
</evidence>
<dbReference type="EMBL" id="JABFOQ010000024">
    <property type="protein sequence ID" value="NOJ76146.1"/>
    <property type="molecule type" value="Genomic_DNA"/>
</dbReference>
<dbReference type="Proteomes" id="UP000580344">
    <property type="component" value="Unassembled WGS sequence"/>
</dbReference>
<comment type="caution">
    <text evidence="1">The sequence shown here is derived from an EMBL/GenBank/DDBJ whole genome shotgun (WGS) entry which is preliminary data.</text>
</comment>
<dbReference type="PROSITE" id="PS51257">
    <property type="entry name" value="PROKAR_LIPOPROTEIN"/>
    <property type="match status" value="1"/>
</dbReference>
<organism evidence="1 2">
    <name type="scientific">Empedobacter stercoris</name>
    <dbReference type="NCBI Taxonomy" id="1628248"/>
    <lineage>
        <taxon>Bacteria</taxon>
        <taxon>Pseudomonadati</taxon>
        <taxon>Bacteroidota</taxon>
        <taxon>Flavobacteriia</taxon>
        <taxon>Flavobacteriales</taxon>
        <taxon>Weeksellaceae</taxon>
        <taxon>Empedobacter</taxon>
    </lineage>
</organism>
<dbReference type="Gene3D" id="2.40.128.640">
    <property type="match status" value="1"/>
</dbReference>
<dbReference type="InterPro" id="IPR007298">
    <property type="entry name" value="Cu-R_lipoprotein_NlpE"/>
</dbReference>
<accession>A0ABX1WN73</accession>
<evidence type="ECO:0000313" key="1">
    <source>
        <dbReference type="EMBL" id="NOJ76146.1"/>
    </source>
</evidence>
<dbReference type="RefSeq" id="WP_171623441.1">
    <property type="nucleotide sequence ID" value="NZ_JABFOQ010000024.1"/>
</dbReference>
<dbReference type="Pfam" id="PF04170">
    <property type="entry name" value="NlpE"/>
    <property type="match status" value="1"/>
</dbReference>
<reference evidence="1 2" key="1">
    <citation type="submission" date="2020-05" db="EMBL/GenBank/DDBJ databases">
        <title>Tigecycline resistant gene in Empedobacter stercoris.</title>
        <authorList>
            <person name="Chen Y."/>
            <person name="Cheng Y."/>
            <person name="Zhou K."/>
        </authorList>
    </citation>
    <scope>NUCLEOTIDE SEQUENCE [LARGE SCALE GENOMIC DNA]</scope>
    <source>
        <strain evidence="1 2">ES202</strain>
    </source>
</reference>
<gene>
    <name evidence="1" type="ORF">HMH06_09935</name>
</gene>
<protein>
    <submittedName>
        <fullName evidence="1">Copper resistance protein NlpE</fullName>
    </submittedName>
</protein>
<name>A0ABX1WN73_9FLAO</name>
<proteinExistence type="predicted"/>
<sequence length="156" mass="17519">MKKSIILTLFTVSIMMSCETKKEESINNTKEVISDSSASIIQNDTIADIHNSKTSIDWVGTYEGVLPCADCPGIKTTVTLNKDETIKIVSDYMKGNTTFEEQGQFEWTADNNAIFLDTKDKNRYFYKVGENKLIVLSQEGEEIDGPLANNYILTKK</sequence>